<comment type="caution">
    <text evidence="2">The sequence shown here is derived from an EMBL/GenBank/DDBJ whole genome shotgun (WGS) entry which is preliminary data.</text>
</comment>
<proteinExistence type="predicted"/>
<evidence type="ECO:0000256" key="1">
    <source>
        <dbReference type="SAM" id="Coils"/>
    </source>
</evidence>
<reference evidence="2" key="1">
    <citation type="submission" date="2022-02" db="EMBL/GenBank/DDBJ databases">
        <title>Crop Bioprotection Bacillus Genome Sequencing.</title>
        <authorList>
            <person name="Dunlap C."/>
        </authorList>
    </citation>
    <scope>NUCLEOTIDE SEQUENCE</scope>
    <source>
        <strain evidence="2">98-1</strain>
    </source>
</reference>
<evidence type="ECO:0000313" key="2">
    <source>
        <dbReference type="EMBL" id="MCY8315794.1"/>
    </source>
</evidence>
<sequence length="65" mass="7513">MEKSIDQVVEELENYRDFFEKVCNELKKDDSAGEATENIMCLAEKLSEELKAIEDHYEGIREGAE</sequence>
<feature type="coiled-coil region" evidence="1">
    <location>
        <begin position="9"/>
        <end position="63"/>
    </location>
</feature>
<dbReference type="RefSeq" id="WP_252684390.1">
    <property type="nucleotide sequence ID" value="NZ_JAHFZO010000008.1"/>
</dbReference>
<name>A0AAP3CGA4_BACVA</name>
<accession>A0AAP3CGA4</accession>
<dbReference type="AlphaFoldDB" id="A0AAP3CGA4"/>
<protein>
    <submittedName>
        <fullName evidence="2">Uncharacterized protein</fullName>
    </submittedName>
</protein>
<gene>
    <name evidence="2" type="ORF">MOC71_03300</name>
</gene>
<evidence type="ECO:0000313" key="3">
    <source>
        <dbReference type="Proteomes" id="UP001067121"/>
    </source>
</evidence>
<organism evidence="2 3">
    <name type="scientific">Bacillus vallismortis</name>
    <dbReference type="NCBI Taxonomy" id="72361"/>
    <lineage>
        <taxon>Bacteria</taxon>
        <taxon>Bacillati</taxon>
        <taxon>Bacillota</taxon>
        <taxon>Bacilli</taxon>
        <taxon>Bacillales</taxon>
        <taxon>Bacillaceae</taxon>
        <taxon>Bacillus</taxon>
    </lineage>
</organism>
<keyword evidence="1" id="KW-0175">Coiled coil</keyword>
<dbReference type="EMBL" id="JALAOH010000006">
    <property type="protein sequence ID" value="MCY8315794.1"/>
    <property type="molecule type" value="Genomic_DNA"/>
</dbReference>
<dbReference type="Proteomes" id="UP001067121">
    <property type="component" value="Unassembled WGS sequence"/>
</dbReference>